<dbReference type="GO" id="GO:0005524">
    <property type="term" value="F:ATP binding"/>
    <property type="evidence" value="ECO:0007669"/>
    <property type="project" value="InterPro"/>
</dbReference>
<dbReference type="PATRIC" id="fig|880074.11.peg.2463"/>
<name>W0EWM1_9BACT</name>
<dbReference type="EMBL" id="CP007034">
    <property type="protein sequence ID" value="AHF13968.1"/>
    <property type="molecule type" value="Genomic_DNA"/>
</dbReference>
<dbReference type="STRING" id="880074.BARVI_11955"/>
<evidence type="ECO:0000259" key="1">
    <source>
        <dbReference type="PROSITE" id="PS50011"/>
    </source>
</evidence>
<dbReference type="PANTHER" id="PTHR44167">
    <property type="entry name" value="OVARIAN-SPECIFIC SERINE/THREONINE-PROTEIN KINASE LOK-RELATED"/>
    <property type="match status" value="1"/>
</dbReference>
<dbReference type="KEGG" id="bvs:BARVI_11955"/>
<gene>
    <name evidence="2" type="ORF">BARVI_11955</name>
</gene>
<organism evidence="2 3">
    <name type="scientific">Barnesiella viscericola DSM 18177</name>
    <dbReference type="NCBI Taxonomy" id="880074"/>
    <lineage>
        <taxon>Bacteria</taxon>
        <taxon>Pseudomonadati</taxon>
        <taxon>Bacteroidota</taxon>
        <taxon>Bacteroidia</taxon>
        <taxon>Bacteroidales</taxon>
        <taxon>Barnesiellaceae</taxon>
        <taxon>Barnesiella</taxon>
    </lineage>
</organism>
<dbReference type="AlphaFoldDB" id="W0EWM1"/>
<dbReference type="Gene3D" id="3.30.200.20">
    <property type="entry name" value="Phosphorylase Kinase, domain 1"/>
    <property type="match status" value="1"/>
</dbReference>
<dbReference type="Proteomes" id="UP000018901">
    <property type="component" value="Chromosome"/>
</dbReference>
<dbReference type="SUPFAM" id="SSF56112">
    <property type="entry name" value="Protein kinase-like (PK-like)"/>
    <property type="match status" value="1"/>
</dbReference>
<sequence>MFIITMYSLKSIKEKIIKDLKVKWSMLIKYKNQINSLNIGKSYVDIYDVDMKSSLGSGGAAKVFRCKRKSDGQEFAIKFLYEKNQDKISRFKDEIKVMRMCARKGIEGVMPIIDFNIDECWYVMPIARSISDEIKDWKKKIEKVLPKDMYKDDIVKFAVEAFRNFAITLSQVHKFGYTHRDIKPKNLYRLDDKFLIGDFGIVDIPDSDHQTKKGDKLGAWNTIAPEVLRDASKATPAADVYSLAKSLWMYLATDEDGFDGRYDVEYSSISLHDIQQYRGKYLVEIDDFLHDATQEQPRKRPNMDDLIAALDSWERSDGDLRLRNIQEWDFIYKILFRGMKPVHTVLTEREDIVKTLNALSRYGVLNYSMLPSRGGLKLEGASIAPEEGCIYLDYQFTFICKPKRLVIRSFVGDELWNYFYLEFDKLPFIFEDRISEELIEDKPAHYIDAKNWIYRVYDYDTGEPLPVDAKRVERYCHGAIVFVAKRSFYNSISQTTDGRHADCSEEDFYSYICSMRNDYYSILSEEDITLIRNKYSQNPFKLDRTSGMDLLEIDTSHDGDLIRSHYDEINFVDLLVEESKASVKYCFKLNLMESRGLLDDFSIDYFLCKDGRVKKVKNDSEEIYYIYGRENAINLNKRLRKRLEEYSIANGQEYKTLDAYFYPYLFLVEVPKHIFNYKELKYVVMAADDRHDNYVVINESGYVEVVEDDYEFYPVRSGILTSYNGYVGKYSNGIFAKEFTKTFLALWLTYLETKKGVTSDTNTKYEQLSPKEIKDLIKGIINS</sequence>
<dbReference type="InterPro" id="IPR000719">
    <property type="entry name" value="Prot_kinase_dom"/>
</dbReference>
<protein>
    <recommendedName>
        <fullName evidence="1">Protein kinase domain-containing protein</fullName>
    </recommendedName>
</protein>
<dbReference type="PROSITE" id="PS50011">
    <property type="entry name" value="PROTEIN_KINASE_DOM"/>
    <property type="match status" value="1"/>
</dbReference>
<dbReference type="GO" id="GO:0005737">
    <property type="term" value="C:cytoplasm"/>
    <property type="evidence" value="ECO:0007669"/>
    <property type="project" value="TreeGrafter"/>
</dbReference>
<proteinExistence type="predicted"/>
<feature type="domain" description="Protein kinase" evidence="1">
    <location>
        <begin position="49"/>
        <end position="314"/>
    </location>
</feature>
<dbReference type="GO" id="GO:0004674">
    <property type="term" value="F:protein serine/threonine kinase activity"/>
    <property type="evidence" value="ECO:0007669"/>
    <property type="project" value="TreeGrafter"/>
</dbReference>
<reference evidence="2 3" key="1">
    <citation type="submission" date="2013-12" db="EMBL/GenBank/DDBJ databases">
        <authorList>
            <consortium name="DOE Joint Genome Institute"/>
            <person name="Eisen J."/>
            <person name="Huntemann M."/>
            <person name="Han J."/>
            <person name="Chen A."/>
            <person name="Kyrpides N."/>
            <person name="Mavromatis K."/>
            <person name="Markowitz V."/>
            <person name="Palaniappan K."/>
            <person name="Ivanova N."/>
            <person name="Schaumberg A."/>
            <person name="Pati A."/>
            <person name="Liolios K."/>
            <person name="Nordberg H.P."/>
            <person name="Cantor M.N."/>
            <person name="Hua S.X."/>
            <person name="Woyke T."/>
        </authorList>
    </citation>
    <scope>NUCLEOTIDE SEQUENCE [LARGE SCALE GENOMIC DNA]</scope>
    <source>
        <strain evidence="3">DSM 18177</strain>
    </source>
</reference>
<dbReference type="PANTHER" id="PTHR44167:SF18">
    <property type="entry name" value="PROTEIN KINASE DOMAIN-CONTAINING PROTEIN"/>
    <property type="match status" value="1"/>
</dbReference>
<keyword evidence="3" id="KW-1185">Reference proteome</keyword>
<dbReference type="OrthoDB" id="9813021at2"/>
<dbReference type="InterPro" id="IPR011009">
    <property type="entry name" value="Kinase-like_dom_sf"/>
</dbReference>
<dbReference type="Pfam" id="PF00069">
    <property type="entry name" value="Pkinase"/>
    <property type="match status" value="1"/>
</dbReference>
<dbReference type="HOGENOM" id="CLU_363174_0_0_10"/>
<evidence type="ECO:0000313" key="3">
    <source>
        <dbReference type="Proteomes" id="UP000018901"/>
    </source>
</evidence>
<dbReference type="Gene3D" id="1.10.510.10">
    <property type="entry name" value="Transferase(Phosphotransferase) domain 1"/>
    <property type="match status" value="1"/>
</dbReference>
<evidence type="ECO:0000313" key="2">
    <source>
        <dbReference type="EMBL" id="AHF13968.1"/>
    </source>
</evidence>
<accession>W0EWM1</accession>
<dbReference type="SMART" id="SM00220">
    <property type="entry name" value="S_TKc"/>
    <property type="match status" value="1"/>
</dbReference>
<dbReference type="eggNOG" id="COG0515">
    <property type="taxonomic scope" value="Bacteria"/>
</dbReference>